<evidence type="ECO:0000313" key="2">
    <source>
        <dbReference type="EMBL" id="OGI70522.1"/>
    </source>
</evidence>
<organism evidence="2 3">
    <name type="scientific">Candidatus Nomurabacteria bacterium RIFCSPHIGHO2_01_FULL_42_16</name>
    <dbReference type="NCBI Taxonomy" id="1801743"/>
    <lineage>
        <taxon>Bacteria</taxon>
        <taxon>Candidatus Nomuraibacteriota</taxon>
    </lineage>
</organism>
<gene>
    <name evidence="2" type="ORF">A2824_00990</name>
</gene>
<dbReference type="AlphaFoldDB" id="A0A1F6VLR2"/>
<feature type="region of interest" description="Disordered" evidence="1">
    <location>
        <begin position="21"/>
        <end position="56"/>
    </location>
</feature>
<evidence type="ECO:0000256" key="1">
    <source>
        <dbReference type="SAM" id="MobiDB-lite"/>
    </source>
</evidence>
<reference evidence="2 3" key="1">
    <citation type="journal article" date="2016" name="Nat. Commun.">
        <title>Thousands of microbial genomes shed light on interconnected biogeochemical processes in an aquifer system.</title>
        <authorList>
            <person name="Anantharaman K."/>
            <person name="Brown C.T."/>
            <person name="Hug L.A."/>
            <person name="Sharon I."/>
            <person name="Castelle C.J."/>
            <person name="Probst A.J."/>
            <person name="Thomas B.C."/>
            <person name="Singh A."/>
            <person name="Wilkins M.J."/>
            <person name="Karaoz U."/>
            <person name="Brodie E.L."/>
            <person name="Williams K.H."/>
            <person name="Hubbard S.S."/>
            <person name="Banfield J.F."/>
        </authorList>
    </citation>
    <scope>NUCLEOTIDE SEQUENCE [LARGE SCALE GENOMIC DNA]</scope>
</reference>
<evidence type="ECO:0000313" key="3">
    <source>
        <dbReference type="Proteomes" id="UP000178059"/>
    </source>
</evidence>
<dbReference type="Proteomes" id="UP000178059">
    <property type="component" value="Unassembled WGS sequence"/>
</dbReference>
<comment type="caution">
    <text evidence="2">The sequence shown here is derived from an EMBL/GenBank/DDBJ whole genome shotgun (WGS) entry which is preliminary data.</text>
</comment>
<dbReference type="EMBL" id="MFTT01000004">
    <property type="protein sequence ID" value="OGI70522.1"/>
    <property type="molecule type" value="Genomic_DNA"/>
</dbReference>
<proteinExistence type="predicted"/>
<accession>A0A1F6VLR2</accession>
<protein>
    <submittedName>
        <fullName evidence="2">Uncharacterized protein</fullName>
    </submittedName>
</protein>
<name>A0A1F6VLR2_9BACT</name>
<sequence>MLRKLLLSSGKFSFLGSLSPRARGALPPRLRRGFGGQVGPSACETPPKRKFSPDRSTTVGSNYSFFYSHERIRPPAIA</sequence>